<keyword evidence="2" id="KW-1133">Transmembrane helix</keyword>
<accession>A0A2T4B4Z1</accession>
<dbReference type="Pfam" id="PF10333">
    <property type="entry name" value="Pga1"/>
    <property type="match status" value="1"/>
</dbReference>
<feature type="chain" id="PRO_5015549559" description="Protein PBN1" evidence="3">
    <location>
        <begin position="24"/>
        <end position="258"/>
    </location>
</feature>
<dbReference type="PANTHER" id="PTHR28022:SF1">
    <property type="entry name" value="GPI MANNOSYLTRANSFERASE 2 SUBUNIT PGA1"/>
    <property type="match status" value="1"/>
</dbReference>
<protein>
    <recommendedName>
        <fullName evidence="6">Protein PBN1</fullName>
    </recommendedName>
</protein>
<evidence type="ECO:0008006" key="6">
    <source>
        <dbReference type="Google" id="ProtNLM"/>
    </source>
</evidence>
<evidence type="ECO:0000256" key="1">
    <source>
        <dbReference type="SAM" id="MobiDB-lite"/>
    </source>
</evidence>
<feature type="transmembrane region" description="Helical" evidence="2">
    <location>
        <begin position="219"/>
        <end position="237"/>
    </location>
</feature>
<sequence>MPTLKPHLLLLPLLLTLPSPTTANTEKVIFTAPPPITLETFSSAASPALNSLPVLGPSTSWSLRTNLTRVFANEREEDGQQQQQRGYPSWLLLEDLTPGQRYEVRVCWSALEPTEFTLDTYPLNTILSTPHLLQSLSQPHAATSPLSASSTQQPHHHHHHHHHLQQSPPNETSSILLLRVLAAADYFSHHHSLMKDPPPPVLVDLILDPYVYNVLPQSLVPTVCYLVVVGIASWFVARWAARSLAAIADSEDKEKKQN</sequence>
<dbReference type="RefSeq" id="XP_024747723.1">
    <property type="nucleotide sequence ID" value="XM_024891199.1"/>
</dbReference>
<keyword evidence="5" id="KW-1185">Reference proteome</keyword>
<dbReference type="AlphaFoldDB" id="A0A2T4B4Z1"/>
<dbReference type="GO" id="GO:0005789">
    <property type="term" value="C:endoplasmic reticulum membrane"/>
    <property type="evidence" value="ECO:0007669"/>
    <property type="project" value="TreeGrafter"/>
</dbReference>
<dbReference type="GO" id="GO:0031501">
    <property type="term" value="C:mannosyltransferase complex"/>
    <property type="evidence" value="ECO:0007669"/>
    <property type="project" value="TreeGrafter"/>
</dbReference>
<dbReference type="EMBL" id="KZ680217">
    <property type="protein sequence ID" value="PTB64403.1"/>
    <property type="molecule type" value="Genomic_DNA"/>
</dbReference>
<dbReference type="GeneID" id="36599317"/>
<organism evidence="4 5">
    <name type="scientific">Trichoderma citrinoviride</name>
    <dbReference type="NCBI Taxonomy" id="58853"/>
    <lineage>
        <taxon>Eukaryota</taxon>
        <taxon>Fungi</taxon>
        <taxon>Dikarya</taxon>
        <taxon>Ascomycota</taxon>
        <taxon>Pezizomycotina</taxon>
        <taxon>Sordariomycetes</taxon>
        <taxon>Hypocreomycetidae</taxon>
        <taxon>Hypocreales</taxon>
        <taxon>Hypocreaceae</taxon>
        <taxon>Trichoderma</taxon>
    </lineage>
</organism>
<feature type="compositionally biased region" description="Basic residues" evidence="1">
    <location>
        <begin position="154"/>
        <end position="164"/>
    </location>
</feature>
<feature type="region of interest" description="Disordered" evidence="1">
    <location>
        <begin position="138"/>
        <end position="169"/>
    </location>
</feature>
<dbReference type="Proteomes" id="UP000241546">
    <property type="component" value="Unassembled WGS sequence"/>
</dbReference>
<evidence type="ECO:0000256" key="2">
    <source>
        <dbReference type="SAM" id="Phobius"/>
    </source>
</evidence>
<keyword evidence="2" id="KW-0812">Transmembrane</keyword>
<feature type="compositionally biased region" description="Polar residues" evidence="1">
    <location>
        <begin position="138"/>
        <end position="153"/>
    </location>
</feature>
<dbReference type="InterPro" id="IPR019433">
    <property type="entry name" value="GPI_ManTrfase_II_coact_Pga1"/>
</dbReference>
<dbReference type="OrthoDB" id="3360032at2759"/>
<keyword evidence="2" id="KW-0472">Membrane</keyword>
<feature type="signal peptide" evidence="3">
    <location>
        <begin position="1"/>
        <end position="23"/>
    </location>
</feature>
<gene>
    <name evidence="4" type="ORF">BBK36DRAFT_1124814</name>
</gene>
<evidence type="ECO:0000313" key="4">
    <source>
        <dbReference type="EMBL" id="PTB64403.1"/>
    </source>
</evidence>
<keyword evidence="3" id="KW-0732">Signal</keyword>
<dbReference type="PANTHER" id="PTHR28022">
    <property type="entry name" value="GPI MANNOSYLTRANSFERASE 2 SUBUNIT PGA1"/>
    <property type="match status" value="1"/>
</dbReference>
<reference evidence="5" key="1">
    <citation type="submission" date="2016-07" db="EMBL/GenBank/DDBJ databases">
        <title>Multiple horizontal gene transfer events from other fungi enriched the ability of initially mycotrophic Trichoderma (Ascomycota) to feed on dead plant biomass.</title>
        <authorList>
            <consortium name="DOE Joint Genome Institute"/>
            <person name="Atanasova L."/>
            <person name="Chenthamara K."/>
            <person name="Zhang J."/>
            <person name="Grujic M."/>
            <person name="Henrissat B."/>
            <person name="Kuo A."/>
            <person name="Aerts A."/>
            <person name="Salamov A."/>
            <person name="Lipzen A."/>
            <person name="Labutti K."/>
            <person name="Barry K."/>
            <person name="Miao Y."/>
            <person name="Rahimi M.J."/>
            <person name="Shen Q."/>
            <person name="Grigoriev I.V."/>
            <person name="Kubicek C.P."/>
            <person name="Druzhinina I.S."/>
        </authorList>
    </citation>
    <scope>NUCLEOTIDE SEQUENCE [LARGE SCALE GENOMIC DNA]</scope>
    <source>
        <strain evidence="5">TUCIM 6016</strain>
    </source>
</reference>
<evidence type="ECO:0000313" key="5">
    <source>
        <dbReference type="Proteomes" id="UP000241546"/>
    </source>
</evidence>
<name>A0A2T4B4Z1_9HYPO</name>
<dbReference type="GO" id="GO:0006506">
    <property type="term" value="P:GPI anchor biosynthetic process"/>
    <property type="evidence" value="ECO:0007669"/>
    <property type="project" value="TreeGrafter"/>
</dbReference>
<proteinExistence type="predicted"/>
<evidence type="ECO:0000256" key="3">
    <source>
        <dbReference type="SAM" id="SignalP"/>
    </source>
</evidence>
<dbReference type="GO" id="GO:0000030">
    <property type="term" value="F:mannosyltransferase activity"/>
    <property type="evidence" value="ECO:0007669"/>
    <property type="project" value="TreeGrafter"/>
</dbReference>